<dbReference type="InterPro" id="IPR024079">
    <property type="entry name" value="MetalloPept_cat_dom_sf"/>
</dbReference>
<gene>
    <name evidence="1" type="ORF">P168DRAFT_67899</name>
</gene>
<evidence type="ECO:0000313" key="1">
    <source>
        <dbReference type="EMBL" id="PKY00412.1"/>
    </source>
</evidence>
<dbReference type="Gene3D" id="3.40.390.10">
    <property type="entry name" value="Collagenase (Catalytic Domain)"/>
    <property type="match status" value="1"/>
</dbReference>
<dbReference type="GeneID" id="36549626"/>
<comment type="caution">
    <text evidence="1">The sequence shown here is derived from an EMBL/GenBank/DDBJ whole genome shotgun (WGS) entry which is preliminary data.</text>
</comment>
<dbReference type="AlphaFoldDB" id="A0A2I1CS13"/>
<evidence type="ECO:0008006" key="3">
    <source>
        <dbReference type="Google" id="ProtNLM"/>
    </source>
</evidence>
<dbReference type="GO" id="GO:0008237">
    <property type="term" value="F:metallopeptidase activity"/>
    <property type="evidence" value="ECO:0007669"/>
    <property type="project" value="InterPro"/>
</dbReference>
<dbReference type="OrthoDB" id="4491248at2759"/>
<dbReference type="Proteomes" id="UP000234254">
    <property type="component" value="Unassembled WGS sequence"/>
</dbReference>
<protein>
    <recommendedName>
        <fullName evidence="3">Lysine-specific metallo-endopeptidase domain-containing protein</fullName>
    </recommendedName>
</protein>
<reference evidence="1" key="1">
    <citation type="submission" date="2016-12" db="EMBL/GenBank/DDBJ databases">
        <title>The genomes of Aspergillus section Nigri reveals drivers in fungal speciation.</title>
        <authorList>
            <consortium name="DOE Joint Genome Institute"/>
            <person name="Vesth T.C."/>
            <person name="Nybo J."/>
            <person name="Theobald S."/>
            <person name="Brandl J."/>
            <person name="Frisvad J.C."/>
            <person name="Nielsen K.F."/>
            <person name="Lyhne E.K."/>
            <person name="Kogle M.E."/>
            <person name="Kuo A."/>
            <person name="Riley R."/>
            <person name="Clum A."/>
            <person name="Nolan M."/>
            <person name="Lipzen A."/>
            <person name="Salamov A."/>
            <person name="Henrissat B."/>
            <person name="Wiebenga A."/>
            <person name="De vries R.P."/>
            <person name="Grigoriev I.V."/>
            <person name="Mortensen U.H."/>
            <person name="Andersen M.R."/>
            <person name="Baker S.E."/>
        </authorList>
    </citation>
    <scope>NUCLEOTIDE SEQUENCE</scope>
    <source>
        <strain evidence="1">IBT 28561</strain>
    </source>
</reference>
<dbReference type="RefSeq" id="XP_024689006.1">
    <property type="nucleotide sequence ID" value="XM_024842097.1"/>
</dbReference>
<evidence type="ECO:0000313" key="2">
    <source>
        <dbReference type="Proteomes" id="UP000234254"/>
    </source>
</evidence>
<proteinExistence type="predicted"/>
<name>A0A2I1CS13_ASPC2</name>
<keyword evidence="2" id="KW-1185">Reference proteome</keyword>
<sequence length="270" mass="30856">MVDNAVKMLDKNDDETFKLRDMLFPKLAFHKLNKPREALQTVSDAMVLNSGRDAGVKDMRDPIIFCDLDRWEKVGSAKRGEPQAYRNKLTQKFDDNADGMLTKCMHKKEVAAYSSRFEGEGSENSQDFIQLCPWWLEWVEGDELQKDLNKWTDAEWANMRLPPQASKPGKETWLDAILTFERNLIHEFSHTSNGGKTDDMKGPDGSMLYGWKQCVNTPVLDKFKNADSLGLFCVATDLVDKKMQRPLKDGNLERMCPGKGKTYENKCAVM</sequence>
<organism evidence="1 2">
    <name type="scientific">Aspergillus campestris (strain IBT 28561)</name>
    <dbReference type="NCBI Taxonomy" id="1392248"/>
    <lineage>
        <taxon>Eukaryota</taxon>
        <taxon>Fungi</taxon>
        <taxon>Dikarya</taxon>
        <taxon>Ascomycota</taxon>
        <taxon>Pezizomycotina</taxon>
        <taxon>Eurotiomycetes</taxon>
        <taxon>Eurotiomycetidae</taxon>
        <taxon>Eurotiales</taxon>
        <taxon>Aspergillaceae</taxon>
        <taxon>Aspergillus</taxon>
        <taxon>Aspergillus subgen. Circumdati</taxon>
    </lineage>
</organism>
<accession>A0A2I1CS13</accession>
<dbReference type="VEuPathDB" id="FungiDB:P168DRAFT_67899"/>
<dbReference type="EMBL" id="MSFM01000014">
    <property type="protein sequence ID" value="PKY00412.1"/>
    <property type="molecule type" value="Genomic_DNA"/>
</dbReference>